<comment type="caution">
    <text evidence="3">The sequence shown here is derived from an EMBL/GenBank/DDBJ whole genome shotgun (WGS) entry which is preliminary data.</text>
</comment>
<name>A0A9N9UHI6_9HYPO</name>
<evidence type="ECO:0000313" key="4">
    <source>
        <dbReference type="Proteomes" id="UP000754883"/>
    </source>
</evidence>
<accession>A0A9N9UHI6</accession>
<dbReference type="OrthoDB" id="5426775at2759"/>
<dbReference type="PANTHER" id="PTHR42470:SF1">
    <property type="entry name" value="VAST DOMAIN-CONTAINING PROTEIN"/>
    <property type="match status" value="1"/>
</dbReference>
<dbReference type="PANTHER" id="PTHR42470">
    <property type="entry name" value="VAST DOMAIN-CONTAINING PROTEIN"/>
    <property type="match status" value="1"/>
</dbReference>
<feature type="compositionally biased region" description="Basic and acidic residues" evidence="1">
    <location>
        <begin position="422"/>
        <end position="433"/>
    </location>
</feature>
<gene>
    <name evidence="3" type="ORF">CBYS24578_00015004</name>
</gene>
<dbReference type="EMBL" id="CABFNO020001436">
    <property type="protein sequence ID" value="CAG9987776.1"/>
    <property type="molecule type" value="Genomic_DNA"/>
</dbReference>
<evidence type="ECO:0000256" key="1">
    <source>
        <dbReference type="SAM" id="MobiDB-lite"/>
    </source>
</evidence>
<feature type="domain" description="DUF7924" evidence="2">
    <location>
        <begin position="225"/>
        <end position="381"/>
    </location>
</feature>
<evidence type="ECO:0000259" key="2">
    <source>
        <dbReference type="Pfam" id="PF25545"/>
    </source>
</evidence>
<sequence>MPGSTSRLGVVAAKQANRDSTYGSNPEVKQSEVTERSTLNRKHLATGPSDQGKGTTNIEGLPPSRYLSAKRYARTWEWLNDLPVRRTCQIPLVLYYPSTQETFAMTDTSSTITAQTAKTGIHHQSYRALLQSNGIKMLDAYDEPPQHVQALLADVLPVEPIAITGRIETVEERNMVIRGSDEEQVKRLFQSLMTEQMDSCCILMVDDQLLDPLRVPNKLGRHRIVSPEPNTYLGYWPGLFEKRLHDLLIHTDANMASFGFLVVEVTGDGETGSDGLWVATNKCMGAASTFLNIMKTLQSALLEKDLVNEANALQPVVFSIASNGTETRLFATYAEQEYFTMYFVNGFLLYDATSRATLHSYIQHIVDWGANKRLQTIKSALQALYDSGVRIPAPPIMSGNEENYDPEGSEASESDLEMPDSPIDRPHAGRGEA</sequence>
<protein>
    <recommendedName>
        <fullName evidence="2">DUF7924 domain-containing protein</fullName>
    </recommendedName>
</protein>
<feature type="region of interest" description="Disordered" evidence="1">
    <location>
        <begin position="1"/>
        <end position="63"/>
    </location>
</feature>
<reference evidence="4" key="1">
    <citation type="submission" date="2019-06" db="EMBL/GenBank/DDBJ databases">
        <authorList>
            <person name="Broberg M."/>
        </authorList>
    </citation>
    <scope>NUCLEOTIDE SEQUENCE [LARGE SCALE GENOMIC DNA]</scope>
</reference>
<dbReference type="AlphaFoldDB" id="A0A9N9UHI6"/>
<dbReference type="InterPro" id="IPR057684">
    <property type="entry name" value="DUF7924"/>
</dbReference>
<dbReference type="Pfam" id="PF25545">
    <property type="entry name" value="DUF7924"/>
    <property type="match status" value="1"/>
</dbReference>
<feature type="compositionally biased region" description="Acidic residues" evidence="1">
    <location>
        <begin position="402"/>
        <end position="418"/>
    </location>
</feature>
<feature type="compositionally biased region" description="Polar residues" evidence="1">
    <location>
        <begin position="18"/>
        <end position="28"/>
    </location>
</feature>
<dbReference type="Proteomes" id="UP000754883">
    <property type="component" value="Unassembled WGS sequence"/>
</dbReference>
<reference evidence="3 4" key="2">
    <citation type="submission" date="2021-10" db="EMBL/GenBank/DDBJ databases">
        <authorList>
            <person name="Piombo E."/>
        </authorList>
    </citation>
    <scope>NUCLEOTIDE SEQUENCE [LARGE SCALE GENOMIC DNA]</scope>
</reference>
<feature type="compositionally biased region" description="Polar residues" evidence="1">
    <location>
        <begin position="48"/>
        <end position="58"/>
    </location>
</feature>
<organism evidence="3 4">
    <name type="scientific">Clonostachys byssicola</name>
    <dbReference type="NCBI Taxonomy" id="160290"/>
    <lineage>
        <taxon>Eukaryota</taxon>
        <taxon>Fungi</taxon>
        <taxon>Dikarya</taxon>
        <taxon>Ascomycota</taxon>
        <taxon>Pezizomycotina</taxon>
        <taxon>Sordariomycetes</taxon>
        <taxon>Hypocreomycetidae</taxon>
        <taxon>Hypocreales</taxon>
        <taxon>Bionectriaceae</taxon>
        <taxon>Clonostachys</taxon>
    </lineage>
</organism>
<evidence type="ECO:0000313" key="3">
    <source>
        <dbReference type="EMBL" id="CAG9987776.1"/>
    </source>
</evidence>
<feature type="region of interest" description="Disordered" evidence="1">
    <location>
        <begin position="395"/>
        <end position="433"/>
    </location>
</feature>
<keyword evidence="4" id="KW-1185">Reference proteome</keyword>
<proteinExistence type="predicted"/>